<keyword evidence="2" id="KW-1185">Reference proteome</keyword>
<protein>
    <submittedName>
        <fullName evidence="1">Uncharacterized protein</fullName>
    </submittedName>
</protein>
<dbReference type="EMBL" id="CP136891">
    <property type="protein sequence ID" value="WOK98590.1"/>
    <property type="molecule type" value="Genomic_DNA"/>
</dbReference>
<gene>
    <name evidence="1" type="ORF">Cni_G07302</name>
</gene>
<proteinExistence type="predicted"/>
<name>A0AAQ3Q6R9_9LILI</name>
<evidence type="ECO:0000313" key="2">
    <source>
        <dbReference type="Proteomes" id="UP001327560"/>
    </source>
</evidence>
<sequence>MRSQTNDRIGAREGGRLRNVSVAIDCIHWSLATLTKAIRLGNFHERHQSNYVGSFARRVRYTEIPNDVTLLKELYRSDPERVIRLFESQPSLHSNPSALAEYVKALVKVDRLDQSTLLRTLQRGKNNACA</sequence>
<dbReference type="AlphaFoldDB" id="A0AAQ3Q6R9"/>
<evidence type="ECO:0000313" key="1">
    <source>
        <dbReference type="EMBL" id="WOK98590.1"/>
    </source>
</evidence>
<organism evidence="1 2">
    <name type="scientific">Canna indica</name>
    <name type="common">Indian-shot</name>
    <dbReference type="NCBI Taxonomy" id="4628"/>
    <lineage>
        <taxon>Eukaryota</taxon>
        <taxon>Viridiplantae</taxon>
        <taxon>Streptophyta</taxon>
        <taxon>Embryophyta</taxon>
        <taxon>Tracheophyta</taxon>
        <taxon>Spermatophyta</taxon>
        <taxon>Magnoliopsida</taxon>
        <taxon>Liliopsida</taxon>
        <taxon>Zingiberales</taxon>
        <taxon>Cannaceae</taxon>
        <taxon>Canna</taxon>
    </lineage>
</organism>
<accession>A0AAQ3Q6R9</accession>
<dbReference type="Proteomes" id="UP001327560">
    <property type="component" value="Chromosome 2"/>
</dbReference>
<reference evidence="1 2" key="1">
    <citation type="submission" date="2023-10" db="EMBL/GenBank/DDBJ databases">
        <title>Chromosome-scale genome assembly provides insights into flower coloration mechanisms of Canna indica.</title>
        <authorList>
            <person name="Li C."/>
        </authorList>
    </citation>
    <scope>NUCLEOTIDE SEQUENCE [LARGE SCALE GENOMIC DNA]</scope>
    <source>
        <tissue evidence="1">Flower</tissue>
    </source>
</reference>